<dbReference type="Proteomes" id="UP000238312">
    <property type="component" value="Unassembled WGS sequence"/>
</dbReference>
<keyword evidence="2" id="KW-1185">Reference proteome</keyword>
<name>A0A2T0M5D5_9ACTN</name>
<comment type="caution">
    <text evidence="1">The sequence shown here is derived from an EMBL/GenBank/DDBJ whole genome shotgun (WGS) entry which is preliminary data.</text>
</comment>
<evidence type="ECO:0000313" key="2">
    <source>
        <dbReference type="Proteomes" id="UP000238312"/>
    </source>
</evidence>
<gene>
    <name evidence="1" type="ORF">B0I32_13158</name>
</gene>
<dbReference type="AlphaFoldDB" id="A0A2T0M5D5"/>
<accession>A0A2T0M5D5</accession>
<dbReference type="EMBL" id="PVNG01000031">
    <property type="protein sequence ID" value="PRX52661.1"/>
    <property type="molecule type" value="Genomic_DNA"/>
</dbReference>
<evidence type="ECO:0000313" key="1">
    <source>
        <dbReference type="EMBL" id="PRX52661.1"/>
    </source>
</evidence>
<protein>
    <submittedName>
        <fullName evidence="1">Uncharacterized protein</fullName>
    </submittedName>
</protein>
<proteinExistence type="predicted"/>
<organism evidence="1 2">
    <name type="scientific">Nonomuraea fuscirosea</name>
    <dbReference type="NCBI Taxonomy" id="1291556"/>
    <lineage>
        <taxon>Bacteria</taxon>
        <taxon>Bacillati</taxon>
        <taxon>Actinomycetota</taxon>
        <taxon>Actinomycetes</taxon>
        <taxon>Streptosporangiales</taxon>
        <taxon>Streptosporangiaceae</taxon>
        <taxon>Nonomuraea</taxon>
    </lineage>
</organism>
<reference evidence="1 2" key="1">
    <citation type="submission" date="2018-03" db="EMBL/GenBank/DDBJ databases">
        <title>Genomic Encyclopedia of Type Strains, Phase III (KMG-III): the genomes of soil and plant-associated and newly described type strains.</title>
        <authorList>
            <person name="Whitman W."/>
        </authorList>
    </citation>
    <scope>NUCLEOTIDE SEQUENCE [LARGE SCALE GENOMIC DNA]</scope>
    <source>
        <strain evidence="1 2">CGMCC 4.7104</strain>
    </source>
</reference>
<sequence length="105" mass="11948">MCVNSEARFLELMQRIGTLETNTRAGADTTAIGFLLVLNELAELRAEIANQRTEVRQDSAALGDELGGLRWHMHDHFTALHRENLNWLITLQRLINLARQEATHN</sequence>